<evidence type="ECO:0000313" key="4">
    <source>
        <dbReference type="Proteomes" id="UP001190700"/>
    </source>
</evidence>
<feature type="compositionally biased region" description="Low complexity" evidence="2">
    <location>
        <begin position="1018"/>
        <end position="1039"/>
    </location>
</feature>
<feature type="compositionally biased region" description="Acidic residues" evidence="2">
    <location>
        <begin position="717"/>
        <end position="758"/>
    </location>
</feature>
<evidence type="ECO:0000256" key="1">
    <source>
        <dbReference type="SAM" id="Coils"/>
    </source>
</evidence>
<feature type="compositionally biased region" description="Polar residues" evidence="2">
    <location>
        <begin position="942"/>
        <end position="951"/>
    </location>
</feature>
<feature type="region of interest" description="Disordered" evidence="2">
    <location>
        <begin position="708"/>
        <end position="1118"/>
    </location>
</feature>
<feature type="compositionally biased region" description="Basic residues" evidence="2">
    <location>
        <begin position="765"/>
        <end position="775"/>
    </location>
</feature>
<sequence>MSAVETRASLTCGLRRDQRNSSSVPSLNLSANRDMTATAWDKADKESEELWNSLEDLRTKVRATRAVVAPHAAAALEMRRTLKNNIMEVVQHASNISSNLSEDAGTAPSSSAADIERADAQLNSVLQILYHLDSTISLMEHPAEYQSLETLAMTQQAQLEYLEQLTAQVTELRERMPLMHHSEEQATVMVGMCDNLMKRMLHMKELLQEAQAKEKEVVHMHLEAEQSIQQQMAEFKLRADALGGDQQSQLLSQLQEVVAVTPEPRAQLEWGDLESEDSERWTKAMEMHLEQLKEIENKVDRFKKLSESGLQYMAAGPCLSLVPAPPPLPHSRRSLQLRSLQATLFTWSRPAVLCGRPAQEARARHHAGAEAGAVWRSSSRPLAPCHIQTISFSTLIVHGTPRVPAEREAQPRGVEGELDFLENHTNDEAQKLCARRLDAPDDAPGMLVYELQGVSDLLTASVKQLDKMTLLEKGVVVNKAVIRQNMGSRVQCIEDLADSCRRTSAVPFQRALEDIHRLVVVCGKYEETANLCVAPDVMMEGVTRERVRAAHVDFLQRERQLLEVLAQRSKSVVAKLRWLELIKDVPMNMNAIKQLATSTSQLATLLGALRTNLDEHAAQREAVADEIKETARGALKMCKGMSLSRQEEMCKVVSIFMRAVECRGEIWRLEGRSTFVERKGIEVQAGKSCLDALENSVFDGDPLQQLLEVAAEPTPKEEEDEEEDEEDEEDEDEMIEVEMEVEEEVEITDDDEPEEEVVVVEPEKKKGKKGHKHKTKAAEGGSPKKSAAGAPHHGRRPIKSARIRSANKTKESSANSQPAPVPAEEVAQEPAEEVAVEGEHSSDDVAATEAAPHPGPVAVYVEDEHEGEKEVWAEDEPVEHAEETALEAAAAPGSSEAACDEDSEDDTAAGVPGGKSERAESGSGRGPRSPKSTRKKPKPGQQGRNKTSAPSALNGKKVGPQDKASYAQRFETEGQSKADRKSKVGDAPEDAPPLDQPAEDAAEDAPPLDQPAEDAAEEAPLSQLAEDAAEEAPLGPLAEDAPEDVPPGQPGHDTSDQAPPGQPAPEPPVPADDYVGVDPPTASDAHGIPLHTAPTVSDEEGLEGAPSEAVAGPPKKKATMSMKAKMMAMAPPPPLPDFDNIAPPLEELSATSPKKATTTKKVVVKKQMKMTQMSRKLAMKSGLVSEMKPGASQKKAEKAVRMAEKAAKQAEKTAQETGAQDSLKVAMEGSNYLKVMMQALIGIATAHKNATESERELGDIKLKEAMASSPLLREMLKKALQSCQSVEQGISKLTSIADIVPGSVDIRLKMMAKKRITKRGVGAEPKSTPEGDAEALSLVDEDGNMKAPEAGEGESLSEVPLEPDAQSGEEETAEAEPSETDAPQSVAAAAMAGPKETRSDTSSVVPDDGRGNFVVKDGPGSLHLVTDDLKEEDTWSMPSPGMLSPAQALASAQRHGQIVEAEEELGTLTHMYQEMKDEHRAATGLTQLHKQPRSPLSDTEMEHIKQSMEFGELDNVLDLRDDAPIVPKDSLREQILQMSVYIGGRPALARVLGPLVGAIFVAYHNVEAQYQNIEARSPQAKVEVPAGDIRDTLEDVSDASAAALISAIMALVSSDLDEVDGSMLAEAAAAKLGEHAAVVVSAEAMQKAAEEVRSGNSILFGIPPLLEALAGMTSVPMQGDVGSVLSGARSLAQTVAAADNEEKTARAQEMKQLYIGAEVQMRTQQGMLDDMMHQQKVISLSLHELQESTSGESSPVAGQMEKLISFMDQSSTNLEKVAEQNVVTNSIVMKKGRLMSKDQESSTVEAGAGPGADAEMASRAAGEALMAAICWSGPPRAPTDVLTWRLRSGALQAMETSEKLVTTMLGVDKAFSPTGATMDSVMNSIFKFSTRHTHEDLVKVVRTILHHMWEDLGVHCYLAHSEQHEDGLPEFMIECVTPGHPDGHDDGDKLPVDEDTMPYQAVKNASMVSLNGDSHTEVLRRCWPVIQHSHPSSFTDSHYDRAWGVLHMISTIEQERVAASHLTSLAVALSKSISQPEYKDDPLEDTVRDSTAKMNKPSAVSFHELDRVERTSLMSMRSDLKVLQSAKKRVEKLIWNSKRLRHAIVELRSYKVVNRTAVSVVLSVLLLIGEHSLVGLLPPRTFSLTAHQNGILSIWVQIRKVFDEYTQSKYQNPAGQLDKNDAGPEMPRQLVEPDAPNAKRGGGRLTAATHAVIANNAMVNHRRYSILQMVNDISSAVNRKQTILQRMISLEPYKVDMSTRPEVWQALKSLAKQVDPVELKRGFPIVRYLHTWVDAVLGMLHLERQIENMKRGPIQDEDAANEDEHESFQSFSLERLENNNQAIMQAIAQMPSPRKKSLGRSDSQLEMIPQPESRPYVAPGLTIKTLGQQEHPSSGRCRSVSEPSPYHRPSKSPVARSRTKNLQVFSESEESDQHDKQTVTGPRDSKYKM</sequence>
<proteinExistence type="predicted"/>
<feature type="coiled-coil region" evidence="1">
    <location>
        <begin position="193"/>
        <end position="223"/>
    </location>
</feature>
<feature type="compositionally biased region" description="Acidic residues" evidence="2">
    <location>
        <begin position="826"/>
        <end position="836"/>
    </location>
</feature>
<feature type="compositionally biased region" description="Acidic residues" evidence="2">
    <location>
        <begin position="898"/>
        <end position="907"/>
    </location>
</feature>
<feature type="compositionally biased region" description="Low complexity" evidence="2">
    <location>
        <begin position="886"/>
        <end position="897"/>
    </location>
</feature>
<feature type="region of interest" description="Disordered" evidence="2">
    <location>
        <begin position="1343"/>
        <end position="1419"/>
    </location>
</feature>
<accession>A0AAE0ERG2</accession>
<protein>
    <submittedName>
        <fullName evidence="3">Uncharacterized protein</fullName>
    </submittedName>
</protein>
<feature type="compositionally biased region" description="Basic and acidic residues" evidence="2">
    <location>
        <begin position="866"/>
        <end position="883"/>
    </location>
</feature>
<gene>
    <name evidence="3" type="ORF">CYMTET_52329</name>
</gene>
<feature type="compositionally biased region" description="Basic and acidic residues" evidence="2">
    <location>
        <begin position="970"/>
        <end position="986"/>
    </location>
</feature>
<dbReference type="Proteomes" id="UP001190700">
    <property type="component" value="Unassembled WGS sequence"/>
</dbReference>
<name>A0AAE0ERG2_9CHLO</name>
<feature type="compositionally biased region" description="Basic residues" evidence="2">
    <location>
        <begin position="792"/>
        <end position="807"/>
    </location>
</feature>
<comment type="caution">
    <text evidence="3">The sequence shown here is derived from an EMBL/GenBank/DDBJ whole genome shotgun (WGS) entry which is preliminary data.</text>
</comment>
<evidence type="ECO:0000256" key="2">
    <source>
        <dbReference type="SAM" id="MobiDB-lite"/>
    </source>
</evidence>
<feature type="region of interest" description="Disordered" evidence="2">
    <location>
        <begin position="2348"/>
        <end position="2449"/>
    </location>
</feature>
<feature type="coiled-coil region" evidence="1">
    <location>
        <begin position="1193"/>
        <end position="1220"/>
    </location>
</feature>
<organism evidence="3 4">
    <name type="scientific">Cymbomonas tetramitiformis</name>
    <dbReference type="NCBI Taxonomy" id="36881"/>
    <lineage>
        <taxon>Eukaryota</taxon>
        <taxon>Viridiplantae</taxon>
        <taxon>Chlorophyta</taxon>
        <taxon>Pyramimonadophyceae</taxon>
        <taxon>Pyramimonadales</taxon>
        <taxon>Pyramimonadaceae</taxon>
        <taxon>Cymbomonas</taxon>
    </lineage>
</organism>
<dbReference type="EMBL" id="LGRX02034514">
    <property type="protein sequence ID" value="KAK3237609.1"/>
    <property type="molecule type" value="Genomic_DNA"/>
</dbReference>
<reference evidence="3 4" key="1">
    <citation type="journal article" date="2015" name="Genome Biol. Evol.">
        <title>Comparative Genomics of a Bacterivorous Green Alga Reveals Evolutionary Causalities and Consequences of Phago-Mixotrophic Mode of Nutrition.</title>
        <authorList>
            <person name="Burns J.A."/>
            <person name="Paasch A."/>
            <person name="Narechania A."/>
            <person name="Kim E."/>
        </authorList>
    </citation>
    <scope>NUCLEOTIDE SEQUENCE [LARGE SCALE GENOMIC DNA]</scope>
    <source>
        <strain evidence="3 4">PLY_AMNH</strain>
    </source>
</reference>
<feature type="coiled-coil region" evidence="1">
    <location>
        <begin position="278"/>
        <end position="305"/>
    </location>
</feature>
<keyword evidence="4" id="KW-1185">Reference proteome</keyword>
<feature type="compositionally biased region" description="Pro residues" evidence="2">
    <location>
        <begin position="1060"/>
        <end position="1070"/>
    </location>
</feature>
<evidence type="ECO:0000313" key="3">
    <source>
        <dbReference type="EMBL" id="KAK3237609.1"/>
    </source>
</evidence>
<feature type="compositionally biased region" description="Acidic residues" evidence="2">
    <location>
        <begin position="1367"/>
        <end position="1379"/>
    </location>
</feature>
<keyword evidence="1" id="KW-0175">Coiled coil</keyword>
<feature type="compositionally biased region" description="Basic and acidic residues" evidence="2">
    <location>
        <begin position="2431"/>
        <end position="2449"/>
    </location>
</feature>